<dbReference type="Pfam" id="PF00293">
    <property type="entry name" value="NUDIX"/>
    <property type="match status" value="1"/>
</dbReference>
<proteinExistence type="inferred from homology"/>
<dbReference type="PANTHER" id="PTHR43736">
    <property type="entry name" value="ADP-RIBOSE PYROPHOSPHATASE"/>
    <property type="match status" value="1"/>
</dbReference>
<evidence type="ECO:0000313" key="8">
    <source>
        <dbReference type="Proteomes" id="UP000534388"/>
    </source>
</evidence>
<feature type="region of interest" description="Disordered" evidence="5">
    <location>
        <begin position="181"/>
        <end position="240"/>
    </location>
</feature>
<sequence length="257" mass="29376">MLDREGFRPNVGIILLNAHNEVWWGKRVREHSWQFPQGGIKYGETPEQAMYRELEEEIGLRQEHVKIVGRTRDWLRYEVPDHFIKREIRGHYRGQKQIWFLLRMCARDNDVNLRLTDHPEFDAWRWHDYWVPLDVVIEFKREVYQRALQELSRFLTWPAHGNGQHRHTSRYLRQPHAPRAVATPAPCTEGTPVPASQPGAQPEARQQHGGGPASRGQPRPPRQASAPTAPAAIAPAAPAAMAPAVQEEAVDVIKAGG</sequence>
<reference evidence="7 8" key="1">
    <citation type="submission" date="2020-07" db="EMBL/GenBank/DDBJ databases">
        <title>Novel species isolated from subtropical streams in China.</title>
        <authorList>
            <person name="Lu H."/>
        </authorList>
    </citation>
    <scope>NUCLEOTIDE SEQUENCE [LARGE SCALE GENOMIC DNA]</scope>
    <source>
        <strain evidence="7 8">LX20W</strain>
    </source>
</reference>
<evidence type="ECO:0000259" key="6">
    <source>
        <dbReference type="PROSITE" id="PS51462"/>
    </source>
</evidence>
<dbReference type="InterPro" id="IPR020084">
    <property type="entry name" value="NUDIX_hydrolase_CS"/>
</dbReference>
<dbReference type="CDD" id="cd03671">
    <property type="entry name" value="NUDIX_Ap4A_hydrolase_plant_like"/>
    <property type="match status" value="1"/>
</dbReference>
<dbReference type="Gene3D" id="3.90.79.10">
    <property type="entry name" value="Nucleoside Triphosphate Pyrophosphohydrolase"/>
    <property type="match status" value="1"/>
</dbReference>
<comment type="function">
    <text evidence="4">Accelerates the degradation of transcripts by removing pyrophosphate from the 5'-end of triphosphorylated RNA, leading to a more labile monophosphorylated state that can stimulate subsequent ribonuclease cleavage.</text>
</comment>
<dbReference type="GO" id="GO:0016462">
    <property type="term" value="F:pyrophosphatase activity"/>
    <property type="evidence" value="ECO:0007669"/>
    <property type="project" value="UniProtKB-ARBA"/>
</dbReference>
<dbReference type="Proteomes" id="UP000534388">
    <property type="component" value="Unassembled WGS sequence"/>
</dbReference>
<dbReference type="InterPro" id="IPR022927">
    <property type="entry name" value="RppH"/>
</dbReference>
<organism evidence="7 8">
    <name type="scientific">Rugamonas brunnea</name>
    <dbReference type="NCBI Taxonomy" id="2758569"/>
    <lineage>
        <taxon>Bacteria</taxon>
        <taxon>Pseudomonadati</taxon>
        <taxon>Pseudomonadota</taxon>
        <taxon>Betaproteobacteria</taxon>
        <taxon>Burkholderiales</taxon>
        <taxon>Oxalobacteraceae</taxon>
        <taxon>Telluria group</taxon>
        <taxon>Rugamonas</taxon>
    </lineage>
</organism>
<dbReference type="NCBIfam" id="NF001937">
    <property type="entry name" value="PRK00714.1-4"/>
    <property type="match status" value="1"/>
</dbReference>
<evidence type="ECO:0000256" key="2">
    <source>
        <dbReference type="ARBA" id="ARBA00001946"/>
    </source>
</evidence>
<gene>
    <name evidence="4" type="primary">rppH</name>
    <name evidence="4" type="synonym">nudH</name>
    <name evidence="7" type="ORF">H3H37_17540</name>
</gene>
<dbReference type="PANTHER" id="PTHR43736:SF1">
    <property type="entry name" value="DIHYDRONEOPTERIN TRIPHOSPHATE DIPHOSPHATASE"/>
    <property type="match status" value="1"/>
</dbReference>
<protein>
    <recommendedName>
        <fullName evidence="4">RNA pyrophosphohydrolase</fullName>
        <ecNumber evidence="4">3.6.1.-</ecNumber>
    </recommendedName>
    <alternativeName>
        <fullName evidence="4">(Di)nucleoside polyphosphate hydrolase</fullName>
    </alternativeName>
</protein>
<feature type="domain" description="Nudix hydrolase" evidence="6">
    <location>
        <begin position="6"/>
        <end position="149"/>
    </location>
</feature>
<dbReference type="PRINTS" id="PR00502">
    <property type="entry name" value="NUDIXFAMILY"/>
</dbReference>
<dbReference type="PROSITE" id="PS00893">
    <property type="entry name" value="NUDIX_BOX"/>
    <property type="match status" value="1"/>
</dbReference>
<dbReference type="RefSeq" id="WP_182164843.1">
    <property type="nucleotide sequence ID" value="NZ_JACEZT010000012.1"/>
</dbReference>
<dbReference type="InterPro" id="IPR000086">
    <property type="entry name" value="NUDIX_hydrolase_dom"/>
</dbReference>
<keyword evidence="3 4" id="KW-0378">Hydrolase</keyword>
<evidence type="ECO:0000256" key="5">
    <source>
        <dbReference type="SAM" id="MobiDB-lite"/>
    </source>
</evidence>
<dbReference type="NCBIfam" id="NF001935">
    <property type="entry name" value="PRK00714.1-2"/>
    <property type="match status" value="1"/>
</dbReference>
<comment type="cofactor">
    <cofactor evidence="4">
        <name>a divalent metal cation</name>
        <dbReference type="ChEBI" id="CHEBI:60240"/>
    </cofactor>
</comment>
<dbReference type="HAMAP" id="MF_00298">
    <property type="entry name" value="Nudix_RppH"/>
    <property type="match status" value="1"/>
</dbReference>
<evidence type="ECO:0000256" key="4">
    <source>
        <dbReference type="HAMAP-Rule" id="MF_00298"/>
    </source>
</evidence>
<comment type="caution">
    <text evidence="7">The sequence shown here is derived from an EMBL/GenBank/DDBJ whole genome shotgun (WGS) entry which is preliminary data.</text>
</comment>
<comment type="cofactor">
    <cofactor evidence="1">
        <name>Mn(2+)</name>
        <dbReference type="ChEBI" id="CHEBI:29035"/>
    </cofactor>
</comment>
<dbReference type="AlphaFoldDB" id="A0A7W2ICZ3"/>
<keyword evidence="8" id="KW-1185">Reference proteome</keyword>
<dbReference type="EMBL" id="JACEZT010000012">
    <property type="protein sequence ID" value="MBA5638864.1"/>
    <property type="molecule type" value="Genomic_DNA"/>
</dbReference>
<dbReference type="InterPro" id="IPR020476">
    <property type="entry name" value="Nudix_hydrolase"/>
</dbReference>
<feature type="compositionally biased region" description="Low complexity" evidence="5">
    <location>
        <begin position="214"/>
        <end position="240"/>
    </location>
</feature>
<evidence type="ECO:0000256" key="3">
    <source>
        <dbReference type="ARBA" id="ARBA00022801"/>
    </source>
</evidence>
<dbReference type="SUPFAM" id="SSF55811">
    <property type="entry name" value="Nudix"/>
    <property type="match status" value="1"/>
</dbReference>
<dbReference type="EC" id="3.6.1.-" evidence="4"/>
<comment type="cofactor">
    <cofactor evidence="2">
        <name>Mg(2+)</name>
        <dbReference type="ChEBI" id="CHEBI:18420"/>
    </cofactor>
</comment>
<dbReference type="InterPro" id="IPR015797">
    <property type="entry name" value="NUDIX_hydrolase-like_dom_sf"/>
</dbReference>
<comment type="similarity">
    <text evidence="4">Belongs to the Nudix hydrolase family. RppH subfamily.</text>
</comment>
<accession>A0A7W2ICZ3</accession>
<name>A0A7W2ICZ3_9BURK</name>
<feature type="short sequence motif" description="Nudix box" evidence="4">
    <location>
        <begin position="38"/>
        <end position="59"/>
    </location>
</feature>
<dbReference type="PROSITE" id="PS51462">
    <property type="entry name" value="NUDIX"/>
    <property type="match status" value="1"/>
</dbReference>
<dbReference type="NCBIfam" id="NF001938">
    <property type="entry name" value="PRK00714.1-5"/>
    <property type="match status" value="1"/>
</dbReference>
<evidence type="ECO:0000256" key="1">
    <source>
        <dbReference type="ARBA" id="ARBA00001936"/>
    </source>
</evidence>
<evidence type="ECO:0000313" key="7">
    <source>
        <dbReference type="EMBL" id="MBA5638864.1"/>
    </source>
</evidence>